<evidence type="ECO:0000256" key="7">
    <source>
        <dbReference type="RuleBase" id="RU363032"/>
    </source>
</evidence>
<accession>A0ABR5AIB3</accession>
<dbReference type="Pfam" id="PF00528">
    <property type="entry name" value="BPD_transp_1"/>
    <property type="match status" value="1"/>
</dbReference>
<protein>
    <submittedName>
        <fullName evidence="9">Glutamine ABC transporter permease</fullName>
    </submittedName>
</protein>
<gene>
    <name evidence="9" type="ORF">SD70_10990</name>
</gene>
<keyword evidence="6 7" id="KW-0472">Membrane</keyword>
<evidence type="ECO:0000256" key="4">
    <source>
        <dbReference type="ARBA" id="ARBA00022692"/>
    </source>
</evidence>
<feature type="transmembrane region" description="Helical" evidence="7">
    <location>
        <begin position="185"/>
        <end position="207"/>
    </location>
</feature>
<feature type="domain" description="ABC transmembrane type-1" evidence="8">
    <location>
        <begin position="19"/>
        <end position="208"/>
    </location>
</feature>
<evidence type="ECO:0000259" key="8">
    <source>
        <dbReference type="PROSITE" id="PS50928"/>
    </source>
</evidence>
<keyword evidence="10" id="KW-1185">Reference proteome</keyword>
<evidence type="ECO:0000256" key="6">
    <source>
        <dbReference type="ARBA" id="ARBA00023136"/>
    </source>
</evidence>
<feature type="transmembrane region" description="Helical" evidence="7">
    <location>
        <begin position="20"/>
        <end position="43"/>
    </location>
</feature>
<evidence type="ECO:0000313" key="10">
    <source>
        <dbReference type="Proteomes" id="UP000031967"/>
    </source>
</evidence>
<comment type="similarity">
    <text evidence="7">Belongs to the binding-protein-dependent transport system permease family.</text>
</comment>
<dbReference type="InterPro" id="IPR010065">
    <property type="entry name" value="AA_ABC_transptr_permease_3TM"/>
</dbReference>
<dbReference type="NCBIfam" id="TIGR01726">
    <property type="entry name" value="HEQRo_perm_3TM"/>
    <property type="match status" value="1"/>
</dbReference>
<dbReference type="EMBL" id="JXAK01000016">
    <property type="protein sequence ID" value="KIL40771.1"/>
    <property type="molecule type" value="Genomic_DNA"/>
</dbReference>
<keyword evidence="3" id="KW-1003">Cell membrane</keyword>
<evidence type="ECO:0000256" key="2">
    <source>
        <dbReference type="ARBA" id="ARBA00022448"/>
    </source>
</evidence>
<evidence type="ECO:0000256" key="1">
    <source>
        <dbReference type="ARBA" id="ARBA00004651"/>
    </source>
</evidence>
<comment type="subcellular location">
    <subcellularLocation>
        <location evidence="1 7">Cell membrane</location>
        <topology evidence="1 7">Multi-pass membrane protein</topology>
    </subcellularLocation>
</comment>
<dbReference type="PANTHER" id="PTHR30614">
    <property type="entry name" value="MEMBRANE COMPONENT OF AMINO ACID ABC TRANSPORTER"/>
    <property type="match status" value="1"/>
</dbReference>
<dbReference type="InterPro" id="IPR035906">
    <property type="entry name" value="MetI-like_sf"/>
</dbReference>
<feature type="transmembrane region" description="Helical" evidence="7">
    <location>
        <begin position="55"/>
        <end position="78"/>
    </location>
</feature>
<reference evidence="9 10" key="1">
    <citation type="submission" date="2014-12" db="EMBL/GenBank/DDBJ databases">
        <title>Draft genome sequence of Paenibacillus kamchatkensis strain B-2647.</title>
        <authorList>
            <person name="Karlyshev A.V."/>
            <person name="Kudryashova E.B."/>
        </authorList>
    </citation>
    <scope>NUCLEOTIDE SEQUENCE [LARGE SCALE GENOMIC DNA]</scope>
    <source>
        <strain evidence="9 10">VKM B-2647</strain>
    </source>
</reference>
<comment type="caution">
    <text evidence="9">The sequence shown here is derived from an EMBL/GenBank/DDBJ whole genome shotgun (WGS) entry which is preliminary data.</text>
</comment>
<proteinExistence type="inferred from homology"/>
<dbReference type="CDD" id="cd06261">
    <property type="entry name" value="TM_PBP2"/>
    <property type="match status" value="1"/>
</dbReference>
<dbReference type="SUPFAM" id="SSF161098">
    <property type="entry name" value="MetI-like"/>
    <property type="match status" value="1"/>
</dbReference>
<dbReference type="InterPro" id="IPR000515">
    <property type="entry name" value="MetI-like"/>
</dbReference>
<dbReference type="Proteomes" id="UP000031967">
    <property type="component" value="Unassembled WGS sequence"/>
</dbReference>
<evidence type="ECO:0000256" key="3">
    <source>
        <dbReference type="ARBA" id="ARBA00022475"/>
    </source>
</evidence>
<evidence type="ECO:0000313" key="9">
    <source>
        <dbReference type="EMBL" id="KIL40771.1"/>
    </source>
</evidence>
<keyword evidence="5 7" id="KW-1133">Transmembrane helix</keyword>
<evidence type="ECO:0000256" key="5">
    <source>
        <dbReference type="ARBA" id="ARBA00022989"/>
    </source>
</evidence>
<organism evidence="9 10">
    <name type="scientific">Gordoniibacillus kamchatkensis</name>
    <dbReference type="NCBI Taxonomy" id="1590651"/>
    <lineage>
        <taxon>Bacteria</taxon>
        <taxon>Bacillati</taxon>
        <taxon>Bacillota</taxon>
        <taxon>Bacilli</taxon>
        <taxon>Bacillales</taxon>
        <taxon>Paenibacillaceae</taxon>
        <taxon>Gordoniibacillus</taxon>
    </lineage>
</organism>
<keyword evidence="2 7" id="KW-0813">Transport</keyword>
<sequence>MDFAGAFAWDNVVFILKGLLVTLEVALISIVLSFVIGCILAIVQYAKIPVLSHIVATWVEIIRNLPLLLLIMFTYIALPDIGIKLDPFVSTVVALTVFESAMLAEIVRGGLRSIEKGQIEAARSSGLTYVQTLWHIVLPQALRSMVPPTVSQFISLLKDTSLATAIALPELVHNMSIVKSQNVNYTLPAFLLATMLYLIVNFALSIVSRRLELRRA</sequence>
<dbReference type="PROSITE" id="PS50928">
    <property type="entry name" value="ABC_TM1"/>
    <property type="match status" value="1"/>
</dbReference>
<name>A0ABR5AIB3_9BACL</name>
<dbReference type="PANTHER" id="PTHR30614:SF41">
    <property type="entry name" value="INNER MEMBRANE AMINO-ACID ABC TRANSPORTER PERMEASE PROTEIN YHDY"/>
    <property type="match status" value="1"/>
</dbReference>
<dbReference type="RefSeq" id="WP_041047619.1">
    <property type="nucleotide sequence ID" value="NZ_JXAK01000016.1"/>
</dbReference>
<dbReference type="InterPro" id="IPR043429">
    <property type="entry name" value="ArtM/GltK/GlnP/TcyL/YhdX-like"/>
</dbReference>
<dbReference type="Gene3D" id="1.10.3720.10">
    <property type="entry name" value="MetI-like"/>
    <property type="match status" value="1"/>
</dbReference>
<keyword evidence="4 7" id="KW-0812">Transmembrane</keyword>